<dbReference type="Proteomes" id="UP000259354">
    <property type="component" value="Segment"/>
</dbReference>
<evidence type="ECO:0000313" key="2">
    <source>
        <dbReference type="EMBL" id="AXG66264.1"/>
    </source>
</evidence>
<feature type="transmembrane region" description="Helical" evidence="1">
    <location>
        <begin position="6"/>
        <end position="24"/>
    </location>
</feature>
<feature type="transmembrane region" description="Helical" evidence="1">
    <location>
        <begin position="45"/>
        <end position="70"/>
    </location>
</feature>
<name>A0A345GTJ2_9CAUD</name>
<accession>A0A345GTJ2</accession>
<gene>
    <name evidence="2" type="primary">179</name>
    <name evidence="2" type="ORF">SEA_ANNADREAMY_179</name>
</gene>
<keyword evidence="1" id="KW-0812">Transmembrane</keyword>
<evidence type="ECO:0000256" key="1">
    <source>
        <dbReference type="SAM" id="Phobius"/>
    </source>
</evidence>
<dbReference type="KEGG" id="vg:55609321"/>
<protein>
    <submittedName>
        <fullName evidence="2">Uncharacterized protein</fullName>
    </submittedName>
</protein>
<organism evidence="2 3">
    <name type="scientific">Streptomyces phage Annadreamy</name>
    <dbReference type="NCBI Taxonomy" id="2250335"/>
    <lineage>
        <taxon>Viruses</taxon>
        <taxon>Duplodnaviria</taxon>
        <taxon>Heunggongvirae</taxon>
        <taxon>Uroviricota</taxon>
        <taxon>Caudoviricetes</taxon>
        <taxon>Stanwilliamsviridae</taxon>
        <taxon>Loccivirinae</taxon>
        <taxon>Annadreamyvirus</taxon>
        <taxon>Annadreamyvirus annadreamy</taxon>
    </lineage>
</organism>
<proteinExistence type="predicted"/>
<evidence type="ECO:0000313" key="3">
    <source>
        <dbReference type="Proteomes" id="UP000259354"/>
    </source>
</evidence>
<keyword evidence="1" id="KW-0472">Membrane</keyword>
<keyword evidence="3" id="KW-1185">Reference proteome</keyword>
<dbReference type="RefSeq" id="YP_009839113.1">
    <property type="nucleotide sequence ID" value="NC_048719.1"/>
</dbReference>
<sequence length="76" mass="8834">MPEWMIGPIVVYIIGALLMMFWCIQELSYTIGDNFIIEKYGSYRGSTIITLMVAGMMIFWLPFIIVRYAWGMIKGQ</sequence>
<keyword evidence="1" id="KW-1133">Transmembrane helix</keyword>
<reference evidence="2 3" key="1">
    <citation type="submission" date="2018-06" db="EMBL/GenBank/DDBJ databases">
        <authorList>
            <person name="Moussa A."/>
            <person name="Couoh J.M."/>
            <person name="Harbem L."/>
            <person name="Okocha J.C."/>
            <person name="Taylor D."/>
            <person name="Teutsch A.B."/>
            <person name="Smith B.R."/>
            <person name="Suri N."/>
            <person name="Layton S.R."/>
            <person name="Kim T."/>
            <person name="Hughes L.E."/>
            <person name="Garlena R.A."/>
            <person name="Russell D.A."/>
            <person name="Pope W.H."/>
            <person name="Jacobs-Sera D."/>
            <person name="Hatfull G.F."/>
        </authorList>
    </citation>
    <scope>NUCLEOTIDE SEQUENCE [LARGE SCALE GENOMIC DNA]</scope>
</reference>
<dbReference type="GeneID" id="55609321"/>
<dbReference type="EMBL" id="MH536811">
    <property type="protein sequence ID" value="AXG66264.1"/>
    <property type="molecule type" value="Genomic_DNA"/>
</dbReference>